<proteinExistence type="predicted"/>
<dbReference type="Pfam" id="PF17645">
    <property type="entry name" value="Amdase"/>
    <property type="match status" value="1"/>
</dbReference>
<protein>
    <submittedName>
        <fullName evidence="1">Maleate cis-trans isomerase</fullName>
    </submittedName>
</protein>
<dbReference type="GO" id="GO:0016853">
    <property type="term" value="F:isomerase activity"/>
    <property type="evidence" value="ECO:0007669"/>
    <property type="project" value="UniProtKB-KW"/>
</dbReference>
<dbReference type="OrthoDB" id="4537983at2"/>
<dbReference type="AlphaFoldDB" id="A0A5A7S9B7"/>
<gene>
    <name evidence="1" type="ORF">FOY51_12370</name>
</gene>
<organism evidence="1 2">
    <name type="scientific">Antrihabitans cavernicola</name>
    <dbReference type="NCBI Taxonomy" id="2495913"/>
    <lineage>
        <taxon>Bacteria</taxon>
        <taxon>Bacillati</taxon>
        <taxon>Actinomycetota</taxon>
        <taxon>Actinomycetes</taxon>
        <taxon>Mycobacteriales</taxon>
        <taxon>Nocardiaceae</taxon>
        <taxon>Antrihabitans</taxon>
    </lineage>
</organism>
<dbReference type="PIRSF" id="PIRSF015736">
    <property type="entry name" value="MI"/>
    <property type="match status" value="1"/>
</dbReference>
<name>A0A5A7S9B7_9NOCA</name>
<sequence length="241" mass="25808">MSKQLPTVGILYPGYSAEDDFPRFESLLDNEIALPVQHTLMNEDAHRLDALLDWGRPETLSAGAAALQTVSPDAVMWACTSGSFAYGWDGAHDQAAQLAESAGVPASSTSLAFVDALRSLRIRKVAIAATYPADVAALFEQFLAAADIEVIRVSSHEIFTAAEVGTLSRERLLDIAQSGDDAFADAILLPDTAFHTAGHLEALETQVGKPVLTANQVTVWQALRLARTSTRRDGLGSLFRA</sequence>
<dbReference type="PANTHER" id="PTHR40267">
    <property type="entry name" value="BLR3294 PROTEIN"/>
    <property type="match status" value="1"/>
</dbReference>
<dbReference type="PANTHER" id="PTHR40267:SF1">
    <property type="entry name" value="BLR3294 PROTEIN"/>
    <property type="match status" value="1"/>
</dbReference>
<keyword evidence="2" id="KW-1185">Reference proteome</keyword>
<keyword evidence="1" id="KW-0413">Isomerase</keyword>
<dbReference type="InterPro" id="IPR026286">
    <property type="entry name" value="MaiA/AMDase"/>
</dbReference>
<reference evidence="1 2" key="1">
    <citation type="submission" date="2019-07" db="EMBL/GenBank/DDBJ databases">
        <title>Rhodococcus cavernicolus sp. nov., isolated from a cave.</title>
        <authorList>
            <person name="Lee S.D."/>
        </authorList>
    </citation>
    <scope>NUCLEOTIDE SEQUENCE [LARGE SCALE GENOMIC DNA]</scope>
    <source>
        <strain evidence="1 2">C1-24</strain>
    </source>
</reference>
<dbReference type="InterPro" id="IPR053714">
    <property type="entry name" value="Iso_Racemase_Enz_sf"/>
</dbReference>
<comment type="caution">
    <text evidence="1">The sequence shown here is derived from an EMBL/GenBank/DDBJ whole genome shotgun (WGS) entry which is preliminary data.</text>
</comment>
<evidence type="ECO:0000313" key="1">
    <source>
        <dbReference type="EMBL" id="KAA0022496.1"/>
    </source>
</evidence>
<dbReference type="RefSeq" id="WP_149430552.1">
    <property type="nucleotide sequence ID" value="NZ_VLNY01000005.1"/>
</dbReference>
<accession>A0A5A7S9B7</accession>
<dbReference type="Proteomes" id="UP000322244">
    <property type="component" value="Unassembled WGS sequence"/>
</dbReference>
<evidence type="ECO:0000313" key="2">
    <source>
        <dbReference type="Proteomes" id="UP000322244"/>
    </source>
</evidence>
<dbReference type="EMBL" id="VLNY01000005">
    <property type="protein sequence ID" value="KAA0022496.1"/>
    <property type="molecule type" value="Genomic_DNA"/>
</dbReference>
<dbReference type="Gene3D" id="3.40.50.12500">
    <property type="match status" value="1"/>
</dbReference>